<evidence type="ECO:0000313" key="2">
    <source>
        <dbReference type="Proteomes" id="UP000001036"/>
    </source>
</evidence>
<dbReference type="STRING" id="498211.CJA_2513"/>
<dbReference type="eggNOG" id="COG3210">
    <property type="taxonomic scope" value="Bacteria"/>
</dbReference>
<name>B3PL00_CELJU</name>
<dbReference type="Proteomes" id="UP000001036">
    <property type="component" value="Chromosome"/>
</dbReference>
<protein>
    <submittedName>
        <fullName evidence="1">Uncharacterized protein</fullName>
    </submittedName>
</protein>
<dbReference type="KEGG" id="cja:CJA_2513"/>
<reference evidence="1 2" key="1">
    <citation type="journal article" date="2008" name="J. Bacteriol.">
        <title>Insights into plant cell wall degradation from the genome sequence of the soil bacterium Cellvibrio japonicus.</title>
        <authorList>
            <person name="Deboy R.T."/>
            <person name="Mongodin E.F."/>
            <person name="Fouts D.E."/>
            <person name="Tailford L.E."/>
            <person name="Khouri H."/>
            <person name="Emerson J.B."/>
            <person name="Mohamoud Y."/>
            <person name="Watkins K."/>
            <person name="Henrissat B."/>
            <person name="Gilbert H.J."/>
            <person name="Nelson K.E."/>
        </authorList>
    </citation>
    <scope>NUCLEOTIDE SEQUENCE [LARGE SCALE GENOMIC DNA]</scope>
    <source>
        <strain evidence="1 2">Ueda107</strain>
    </source>
</reference>
<keyword evidence="2" id="KW-1185">Reference proteome</keyword>
<dbReference type="EMBL" id="CP000934">
    <property type="protein sequence ID" value="ACE85037.1"/>
    <property type="molecule type" value="Genomic_DNA"/>
</dbReference>
<sequence length="119" mass="13756">MQKGCPAFLSTGQLILERSGLKDEEISSRVDIGLGEDDKYFYYRLMLRGPADYDLNIGAINRHKNWADWAEEYRLAEPLRKREADVLSECPQYVKWSISSPILQDCNKNRCTVRMSAVH</sequence>
<accession>B3PL00</accession>
<gene>
    <name evidence="1" type="ordered locus">CJA_2513</name>
</gene>
<evidence type="ECO:0000313" key="1">
    <source>
        <dbReference type="EMBL" id="ACE85037.1"/>
    </source>
</evidence>
<organism evidence="1 2">
    <name type="scientific">Cellvibrio japonicus (strain Ueda107)</name>
    <name type="common">Pseudomonas fluorescens subsp. cellulosa</name>
    <dbReference type="NCBI Taxonomy" id="498211"/>
    <lineage>
        <taxon>Bacteria</taxon>
        <taxon>Pseudomonadati</taxon>
        <taxon>Pseudomonadota</taxon>
        <taxon>Gammaproteobacteria</taxon>
        <taxon>Cellvibrionales</taxon>
        <taxon>Cellvibrionaceae</taxon>
        <taxon>Cellvibrio</taxon>
    </lineage>
</organism>
<dbReference type="AlphaFoldDB" id="B3PL00"/>
<proteinExistence type="predicted"/>
<dbReference type="HOGENOM" id="CLU_2057162_0_0_6"/>